<dbReference type="Gene3D" id="2.40.128.270">
    <property type="match status" value="1"/>
</dbReference>
<keyword evidence="3" id="KW-1185">Reference proteome</keyword>
<organism evidence="2 3">
    <name type="scientific">Algoriphagus zhangzhouensis</name>
    <dbReference type="NCBI Taxonomy" id="1073327"/>
    <lineage>
        <taxon>Bacteria</taxon>
        <taxon>Pseudomonadati</taxon>
        <taxon>Bacteroidota</taxon>
        <taxon>Cytophagia</taxon>
        <taxon>Cytophagales</taxon>
        <taxon>Cyclobacteriaceae</taxon>
        <taxon>Algoriphagus</taxon>
    </lineage>
</organism>
<dbReference type="STRING" id="1073327.SAMN04488108_1291"/>
<evidence type="ECO:0000259" key="1">
    <source>
        <dbReference type="Pfam" id="PF03724"/>
    </source>
</evidence>
<feature type="domain" description="DUF306" evidence="1">
    <location>
        <begin position="31"/>
        <end position="134"/>
    </location>
</feature>
<evidence type="ECO:0000313" key="2">
    <source>
        <dbReference type="EMBL" id="SHO61363.1"/>
    </source>
</evidence>
<dbReference type="Pfam" id="PF03724">
    <property type="entry name" value="META"/>
    <property type="match status" value="1"/>
</dbReference>
<dbReference type="AlphaFoldDB" id="A0A1M7Z8U2"/>
<accession>A0A1M7Z8U2</accession>
<sequence>MKYLKILSPLFFLIIFNSCGSVSNINPFALLSKNPWALSSLMGSGLDLNKFTGGLPSLSFLDGGKLAGYSGCNDFSGSFQLEGTGIQLDPGAITKKACPGNGEQTFLDAIAKVRDFKVSKDKLTLLQGAEEIMTLVPKKD</sequence>
<gene>
    <name evidence="2" type="ORF">SAMN04488108_1291</name>
</gene>
<dbReference type="PANTHER" id="PTHR35535">
    <property type="entry name" value="HEAT SHOCK PROTEIN HSLJ"/>
    <property type="match status" value="1"/>
</dbReference>
<dbReference type="EMBL" id="FRXN01000002">
    <property type="protein sequence ID" value="SHO61363.1"/>
    <property type="molecule type" value="Genomic_DNA"/>
</dbReference>
<proteinExistence type="predicted"/>
<protein>
    <submittedName>
        <fullName evidence="2">META domain-containing protein</fullName>
    </submittedName>
</protein>
<dbReference type="InterPro" id="IPR038670">
    <property type="entry name" value="HslJ-like_sf"/>
</dbReference>
<dbReference type="InterPro" id="IPR053147">
    <property type="entry name" value="Hsp_HslJ-like"/>
</dbReference>
<reference evidence="3" key="1">
    <citation type="submission" date="2016-12" db="EMBL/GenBank/DDBJ databases">
        <authorList>
            <person name="Varghese N."/>
            <person name="Submissions S."/>
        </authorList>
    </citation>
    <scope>NUCLEOTIDE SEQUENCE [LARGE SCALE GENOMIC DNA]</scope>
    <source>
        <strain evidence="3">DSM 25035</strain>
    </source>
</reference>
<dbReference type="InterPro" id="IPR005184">
    <property type="entry name" value="DUF306_Meta_HslJ"/>
</dbReference>
<dbReference type="PANTHER" id="PTHR35535:SF2">
    <property type="entry name" value="DUF306 DOMAIN-CONTAINING PROTEIN"/>
    <property type="match status" value="1"/>
</dbReference>
<dbReference type="OrthoDB" id="880459at2"/>
<name>A0A1M7Z8U2_9BACT</name>
<dbReference type="RefSeq" id="WP_073570968.1">
    <property type="nucleotide sequence ID" value="NZ_FRXN01000002.1"/>
</dbReference>
<dbReference type="Proteomes" id="UP000184609">
    <property type="component" value="Unassembled WGS sequence"/>
</dbReference>
<evidence type="ECO:0000313" key="3">
    <source>
        <dbReference type="Proteomes" id="UP000184609"/>
    </source>
</evidence>